<protein>
    <submittedName>
        <fullName evidence="2">Uncharacterized protein</fullName>
    </submittedName>
</protein>
<dbReference type="STRING" id="631454.N177_1275"/>
<comment type="caution">
    <text evidence="2">The sequence shown here is derived from an EMBL/GenBank/DDBJ whole genome shotgun (WGS) entry which is preliminary data.</text>
</comment>
<reference evidence="2 3" key="1">
    <citation type="journal article" date="2014" name="Genome Announc.">
        <title>Draft Genome Sequence of Lutibaculum baratangense Strain AMV1T, Isolated from a Mud Volcano in Andamans, India.</title>
        <authorList>
            <person name="Singh A."/>
            <person name="Sreenivas A."/>
            <person name="Sathyanarayana Reddy G."/>
            <person name="Pinnaka A.K."/>
            <person name="Shivaji S."/>
        </authorList>
    </citation>
    <scope>NUCLEOTIDE SEQUENCE [LARGE SCALE GENOMIC DNA]</scope>
    <source>
        <strain evidence="2 3">AMV1</strain>
    </source>
</reference>
<keyword evidence="1" id="KW-1133">Transmembrane helix</keyword>
<keyword evidence="1" id="KW-0472">Membrane</keyword>
<name>V4RS42_9HYPH</name>
<gene>
    <name evidence="2" type="ORF">N177_1275</name>
</gene>
<keyword evidence="3" id="KW-1185">Reference proteome</keyword>
<keyword evidence="1" id="KW-0812">Transmembrane</keyword>
<dbReference type="EMBL" id="AWXZ01000017">
    <property type="protein sequence ID" value="ESR25940.1"/>
    <property type="molecule type" value="Genomic_DNA"/>
</dbReference>
<dbReference type="AlphaFoldDB" id="V4RS42"/>
<dbReference type="RefSeq" id="WP_023431420.1">
    <property type="nucleotide sequence ID" value="NZ_AWXZ01000017.1"/>
</dbReference>
<evidence type="ECO:0000313" key="2">
    <source>
        <dbReference type="EMBL" id="ESR25940.1"/>
    </source>
</evidence>
<evidence type="ECO:0000313" key="3">
    <source>
        <dbReference type="Proteomes" id="UP000017819"/>
    </source>
</evidence>
<feature type="transmembrane region" description="Helical" evidence="1">
    <location>
        <begin position="25"/>
        <end position="45"/>
    </location>
</feature>
<proteinExistence type="predicted"/>
<evidence type="ECO:0000256" key="1">
    <source>
        <dbReference type="SAM" id="Phobius"/>
    </source>
</evidence>
<accession>V4RS42</accession>
<organism evidence="2 3">
    <name type="scientific">Lutibaculum baratangense AMV1</name>
    <dbReference type="NCBI Taxonomy" id="631454"/>
    <lineage>
        <taxon>Bacteria</taxon>
        <taxon>Pseudomonadati</taxon>
        <taxon>Pseudomonadota</taxon>
        <taxon>Alphaproteobacteria</taxon>
        <taxon>Hyphomicrobiales</taxon>
        <taxon>Tepidamorphaceae</taxon>
        <taxon>Lutibaculum</taxon>
    </lineage>
</organism>
<sequence>MTEPDPTDRSGIEARQGARGNNGRLVGIVLAVVALLAVWVIYAFVLT</sequence>
<dbReference type="Proteomes" id="UP000017819">
    <property type="component" value="Unassembled WGS sequence"/>
</dbReference>